<gene>
    <name evidence="3" type="ORF">HYH03_012707</name>
</gene>
<dbReference type="Proteomes" id="UP000612055">
    <property type="component" value="Unassembled WGS sequence"/>
</dbReference>
<dbReference type="GO" id="GO:0005794">
    <property type="term" value="C:Golgi apparatus"/>
    <property type="evidence" value="ECO:0007669"/>
    <property type="project" value="TreeGrafter"/>
</dbReference>
<dbReference type="Pfam" id="PF03407">
    <property type="entry name" value="Nucleotid_trans"/>
    <property type="match status" value="1"/>
</dbReference>
<dbReference type="InterPro" id="IPR005069">
    <property type="entry name" value="Nucl-diP-sugar_transferase"/>
</dbReference>
<proteinExistence type="predicted"/>
<organism evidence="3 4">
    <name type="scientific">Edaphochlamys debaryana</name>
    <dbReference type="NCBI Taxonomy" id="47281"/>
    <lineage>
        <taxon>Eukaryota</taxon>
        <taxon>Viridiplantae</taxon>
        <taxon>Chlorophyta</taxon>
        <taxon>core chlorophytes</taxon>
        <taxon>Chlorophyceae</taxon>
        <taxon>CS clade</taxon>
        <taxon>Chlamydomonadales</taxon>
        <taxon>Chlamydomonadales incertae sedis</taxon>
        <taxon>Edaphochlamys</taxon>
    </lineage>
</organism>
<evidence type="ECO:0000313" key="3">
    <source>
        <dbReference type="EMBL" id="KAG2488707.1"/>
    </source>
</evidence>
<evidence type="ECO:0000256" key="1">
    <source>
        <dbReference type="SAM" id="MobiDB-lite"/>
    </source>
</evidence>
<accession>A0A835XS90</accession>
<dbReference type="PANTHER" id="PTHR47032">
    <property type="entry name" value="UDP-D-XYLOSE:L-FUCOSE ALPHA-1,3-D-XYLOSYLTRANSFERASE-RELATED"/>
    <property type="match status" value="1"/>
</dbReference>
<feature type="region of interest" description="Disordered" evidence="1">
    <location>
        <begin position="63"/>
        <end position="173"/>
    </location>
</feature>
<comment type="caution">
    <text evidence="3">The sequence shown here is derived from an EMBL/GenBank/DDBJ whole genome shotgun (WGS) entry which is preliminary data.</text>
</comment>
<feature type="compositionally biased region" description="Basic residues" evidence="1">
    <location>
        <begin position="119"/>
        <end position="129"/>
    </location>
</feature>
<dbReference type="AlphaFoldDB" id="A0A835XS90"/>
<keyword evidence="4" id="KW-1185">Reference proteome</keyword>
<name>A0A835XS90_9CHLO</name>
<dbReference type="InterPro" id="IPR052636">
    <property type="entry name" value="UDP-D-xylose:L-fucose_XylT"/>
</dbReference>
<protein>
    <recommendedName>
        <fullName evidence="2">Nucleotide-diphospho-sugar transferase domain-containing protein</fullName>
    </recommendedName>
</protein>
<feature type="domain" description="Nucleotide-diphospho-sugar transferase" evidence="2">
    <location>
        <begin position="182"/>
        <end position="394"/>
    </location>
</feature>
<dbReference type="OrthoDB" id="540503at2759"/>
<dbReference type="GO" id="GO:0016757">
    <property type="term" value="F:glycosyltransferase activity"/>
    <property type="evidence" value="ECO:0007669"/>
    <property type="project" value="TreeGrafter"/>
</dbReference>
<feature type="compositionally biased region" description="Low complexity" evidence="1">
    <location>
        <begin position="144"/>
        <end position="155"/>
    </location>
</feature>
<evidence type="ECO:0000313" key="4">
    <source>
        <dbReference type="Proteomes" id="UP000612055"/>
    </source>
</evidence>
<reference evidence="3" key="1">
    <citation type="journal article" date="2020" name="bioRxiv">
        <title>Comparative genomics of Chlamydomonas.</title>
        <authorList>
            <person name="Craig R.J."/>
            <person name="Hasan A.R."/>
            <person name="Ness R.W."/>
            <person name="Keightley P.D."/>
        </authorList>
    </citation>
    <scope>NUCLEOTIDE SEQUENCE</scope>
    <source>
        <strain evidence="3">CCAP 11/70</strain>
    </source>
</reference>
<feature type="compositionally biased region" description="Acidic residues" evidence="1">
    <location>
        <begin position="104"/>
        <end position="113"/>
    </location>
</feature>
<evidence type="ECO:0000259" key="2">
    <source>
        <dbReference type="Pfam" id="PF03407"/>
    </source>
</evidence>
<dbReference type="EMBL" id="JAEHOE010000080">
    <property type="protein sequence ID" value="KAG2488707.1"/>
    <property type="molecule type" value="Genomic_DNA"/>
</dbReference>
<sequence length="466" mass="49700">MPPTDFAHAVRTTAVRVSYDGEVRRWVMMAMSSFKAMEGLMPVTLEALSRIPLDQGLAEIGASILPDDDKSGSEGDGGAGDDEDDDGKADRDGNGEEAASGSGGDDEGDEEREAEAGRSRRSGKGRSGRRYLQGLSDEEGDGVDSGAGSTAAPGSDGPGGPGPGPNNGGGGSGAVRMLSSVLIINTWDTAAQQACLDLRERFGHRCVQDFAFKLPGGKEEGMTHFHSPQFGSMGFAKIKYMYNVLSLGVDVLSMDADVLFLRSPLPRLLPMRAQIASLTEKCEVVDPALPLESRDVRKPAGNIGLVAARAEAPALRCVERWFGAMVAHLDDPQLWDQAEFDHVTSHCSMGLGLRLRVFDNRAFVSMCQPGCGCAYGQEDIELLHADPGSKRHRKEYWRREGHPYVAGAGGEGSRGGRMCGPKAWANWTAAHFPCQGGLLEKRSFMAALLEGHSAGQPRAIKAARLP</sequence>
<dbReference type="PANTHER" id="PTHR47032:SF1">
    <property type="entry name" value="UDP-D-XYLOSE:L-FUCOSE ALPHA-1,3-D-XYLOSYLTRANSFERASE-RELATED"/>
    <property type="match status" value="1"/>
</dbReference>